<organism evidence="1 2">
    <name type="scientific">Alistipes indistinctus YIT 12060</name>
    <dbReference type="NCBI Taxonomy" id="742725"/>
    <lineage>
        <taxon>Bacteria</taxon>
        <taxon>Pseudomonadati</taxon>
        <taxon>Bacteroidota</taxon>
        <taxon>Bacteroidia</taxon>
        <taxon>Bacteroidales</taxon>
        <taxon>Rikenellaceae</taxon>
        <taxon>Alistipes</taxon>
    </lineage>
</organism>
<dbReference type="AlphaFoldDB" id="G5HAV3"/>
<dbReference type="Proteomes" id="UP000006008">
    <property type="component" value="Unassembled WGS sequence"/>
</dbReference>
<dbReference type="STRING" id="742725.HMPREF9450_01768"/>
<dbReference type="HOGENOM" id="CLU_1987931_0_0_10"/>
<keyword evidence="2" id="KW-1185">Reference proteome</keyword>
<proteinExistence type="predicted"/>
<protein>
    <submittedName>
        <fullName evidence="1">Uncharacterized protein</fullName>
    </submittedName>
</protein>
<name>G5HAV3_9BACT</name>
<dbReference type="PATRIC" id="fig|742725.3.peg.1863"/>
<reference evidence="1 2" key="1">
    <citation type="submission" date="2011-08" db="EMBL/GenBank/DDBJ databases">
        <title>The Genome Sequence of Alistipes indistinctus YIT 12060.</title>
        <authorList>
            <consortium name="The Broad Institute Genome Sequencing Platform"/>
            <person name="Earl A."/>
            <person name="Ward D."/>
            <person name="Feldgarden M."/>
            <person name="Gevers D."/>
            <person name="Morotomi M."/>
            <person name="Young S.K."/>
            <person name="Zeng Q."/>
            <person name="Gargeya S."/>
            <person name="Fitzgerald M."/>
            <person name="Haas B."/>
            <person name="Abouelleil A."/>
            <person name="Alvarado L."/>
            <person name="Arachchi H.M."/>
            <person name="Berlin A."/>
            <person name="Brown A."/>
            <person name="Chapman S.B."/>
            <person name="Chen Z."/>
            <person name="Dunbar C."/>
            <person name="Freedman E."/>
            <person name="Gearin G."/>
            <person name="Gellesch M."/>
            <person name="Goldberg J."/>
            <person name="Griggs A."/>
            <person name="Gujja S."/>
            <person name="Heiman D."/>
            <person name="Howarth C."/>
            <person name="Larson L."/>
            <person name="Lui A."/>
            <person name="MacDonald P.J.P."/>
            <person name="Montmayeur A."/>
            <person name="Murphy C."/>
            <person name="Neiman D."/>
            <person name="Pearson M."/>
            <person name="Priest M."/>
            <person name="Roberts A."/>
            <person name="Saif S."/>
            <person name="Shea T."/>
            <person name="Shenoy N."/>
            <person name="Sisk P."/>
            <person name="Stolte C."/>
            <person name="Sykes S."/>
            <person name="Wortman J."/>
            <person name="Nusbaum C."/>
            <person name="Birren B."/>
        </authorList>
    </citation>
    <scope>NUCLEOTIDE SEQUENCE [LARGE SCALE GENOMIC DNA]</scope>
    <source>
        <strain evidence="1 2">YIT 12060</strain>
    </source>
</reference>
<sequence>MLNLGFNSRFTIKQTKMLSDLFNNFGVFQPAVNPTILAALFSGKLKKPLIVRNARLLCYIMDCLSQALLITNIWQSVADRTECFVSVKGKPITRNTLSSAKYCAVKFDTIPEKATIRQYIGILKGLK</sequence>
<evidence type="ECO:0000313" key="1">
    <source>
        <dbReference type="EMBL" id="EHB91719.1"/>
    </source>
</evidence>
<evidence type="ECO:0000313" key="2">
    <source>
        <dbReference type="Proteomes" id="UP000006008"/>
    </source>
</evidence>
<dbReference type="EMBL" id="ADLD01000013">
    <property type="protein sequence ID" value="EHB91719.1"/>
    <property type="molecule type" value="Genomic_DNA"/>
</dbReference>
<dbReference type="RefSeq" id="WP_009134574.1">
    <property type="nucleotide sequence ID" value="NZ_CP102250.1"/>
</dbReference>
<dbReference type="GeneID" id="92815205"/>
<comment type="caution">
    <text evidence="1">The sequence shown here is derived from an EMBL/GenBank/DDBJ whole genome shotgun (WGS) entry which is preliminary data.</text>
</comment>
<accession>G5HAV3</accession>
<gene>
    <name evidence="1" type="ORF">HMPREF9450_01768</name>
</gene>